<evidence type="ECO:0000259" key="5">
    <source>
        <dbReference type="PROSITE" id="PS50303"/>
    </source>
</evidence>
<keyword evidence="7" id="KW-1185">Reference proteome</keyword>
<dbReference type="PANTHER" id="PTHR13389:SF0">
    <property type="entry name" value="PUMILIO HOMOLOG 3"/>
    <property type="match status" value="1"/>
</dbReference>
<dbReference type="GO" id="GO:0003729">
    <property type="term" value="F:mRNA binding"/>
    <property type="evidence" value="ECO:0007669"/>
    <property type="project" value="TreeGrafter"/>
</dbReference>
<gene>
    <name evidence="6" type="primary">puf6</name>
    <name evidence="6" type="ORF">OHK93_001926</name>
</gene>
<evidence type="ECO:0000313" key="7">
    <source>
        <dbReference type="Proteomes" id="UP001161017"/>
    </source>
</evidence>
<dbReference type="Gene3D" id="1.25.10.10">
    <property type="entry name" value="Leucine-rich Repeat Variant"/>
    <property type="match status" value="1"/>
</dbReference>
<dbReference type="InterPro" id="IPR001313">
    <property type="entry name" value="Pumilio_RNA-bd_rpt"/>
</dbReference>
<organism evidence="6 7">
    <name type="scientific">Ramalina farinacea</name>
    <dbReference type="NCBI Taxonomy" id="258253"/>
    <lineage>
        <taxon>Eukaryota</taxon>
        <taxon>Fungi</taxon>
        <taxon>Dikarya</taxon>
        <taxon>Ascomycota</taxon>
        <taxon>Pezizomycotina</taxon>
        <taxon>Lecanoromycetes</taxon>
        <taxon>OSLEUM clade</taxon>
        <taxon>Lecanoromycetidae</taxon>
        <taxon>Lecanorales</taxon>
        <taxon>Lecanorineae</taxon>
        <taxon>Ramalinaceae</taxon>
        <taxon>Ramalina</taxon>
    </lineage>
</organism>
<feature type="compositionally biased region" description="Basic and acidic residues" evidence="4">
    <location>
        <begin position="39"/>
        <end position="53"/>
    </location>
</feature>
<dbReference type="PANTHER" id="PTHR13389">
    <property type="entry name" value="PUMILIO HOMOLOG 3"/>
    <property type="match status" value="1"/>
</dbReference>
<dbReference type="AlphaFoldDB" id="A0AA43QQI9"/>
<evidence type="ECO:0000256" key="3">
    <source>
        <dbReference type="ARBA" id="ARBA00024893"/>
    </source>
</evidence>
<dbReference type="Pfam" id="PF08144">
    <property type="entry name" value="CPL"/>
    <property type="match status" value="1"/>
</dbReference>
<accession>A0AA43QQI9</accession>
<comment type="caution">
    <text evidence="6">The sequence shown here is derived from an EMBL/GenBank/DDBJ whole genome shotgun (WGS) entry which is preliminary data.</text>
</comment>
<dbReference type="GO" id="GO:0005730">
    <property type="term" value="C:nucleolus"/>
    <property type="evidence" value="ECO:0007669"/>
    <property type="project" value="TreeGrafter"/>
</dbReference>
<dbReference type="EMBL" id="JAPUFD010000012">
    <property type="protein sequence ID" value="MDI1490722.1"/>
    <property type="molecule type" value="Genomic_DNA"/>
</dbReference>
<evidence type="ECO:0000313" key="6">
    <source>
        <dbReference type="EMBL" id="MDI1490722.1"/>
    </source>
</evidence>
<dbReference type="Proteomes" id="UP001161017">
    <property type="component" value="Unassembled WGS sequence"/>
</dbReference>
<protein>
    <submittedName>
        <fullName evidence="6">Pumilio y domain member 6</fullName>
    </submittedName>
</protein>
<dbReference type="PROSITE" id="PS50303">
    <property type="entry name" value="PUM_HD"/>
    <property type="match status" value="1"/>
</dbReference>
<dbReference type="InterPro" id="IPR011989">
    <property type="entry name" value="ARM-like"/>
</dbReference>
<dbReference type="SUPFAM" id="SSF48371">
    <property type="entry name" value="ARM repeat"/>
    <property type="match status" value="1"/>
</dbReference>
<feature type="domain" description="PUM-HD" evidence="5">
    <location>
        <begin position="159"/>
        <end position="534"/>
    </location>
</feature>
<keyword evidence="1" id="KW-0677">Repeat</keyword>
<dbReference type="InterPro" id="IPR033133">
    <property type="entry name" value="PUM-HD"/>
</dbReference>
<keyword evidence="2" id="KW-0694">RNA-binding</keyword>
<evidence type="ECO:0000256" key="4">
    <source>
        <dbReference type="SAM" id="MobiDB-lite"/>
    </source>
</evidence>
<dbReference type="SMART" id="SM00025">
    <property type="entry name" value="Pumilio"/>
    <property type="match status" value="5"/>
</dbReference>
<proteinExistence type="predicted"/>
<dbReference type="InterPro" id="IPR012959">
    <property type="entry name" value="CPL_dom"/>
</dbReference>
<evidence type="ECO:0000256" key="2">
    <source>
        <dbReference type="ARBA" id="ARBA00022884"/>
    </source>
</evidence>
<dbReference type="InterPro" id="IPR040059">
    <property type="entry name" value="PUM3"/>
</dbReference>
<comment type="function">
    <text evidence="3">RNA-binding nucleolar protein required for pre-rRNA processing. Involved in production of 18S rRNA and assembly of small ribosomal subunit.</text>
</comment>
<sequence length="712" mass="79254">MKRKEGSQLPDRSSSKKVKKEGKDEKIKLEGGVQGIKLETIDARHQPRDRSKIAETLTDSDPLVESDTTSESGADDGVSWPSDDEPDEEEEAAGDGIEDDGEDGDGGIRITSKSATHATPVVKAKPADGGTNSREAHAKQKAAAVERKAAKPNADLIARSKKLWERLRRKSHVPLEERKKLVAELFEIITGRVKDFVFKHDSVRVIQTALKYANLQQRKMIAKELKGEYKALSESKYAKFLVGKILVHGDDEIRDLVVPEFYGGVRRMIKHPEASWILDDVYRGAATRPQKTALLREWYGAEFALFRSSGTEITAELDQLLEESPEKKKPIMRSLHDLINLLVQKKTTGFTMLHDAMLQYYRNVQPGSEEANEFIELLKGDEEGDLLKNLAFTPSGALVVCYALANSTAKDRKLLLRAFKGTISMMAWDPHAHKVILTAFDVIDDTVLTSKQIISELLGKEPESETEQQELIRMANGIAARAALLYPFCGRSKAIVPANDLELLQEIHRIRQTTSKKDPEVRRKELVANMTGPMLTLIKDRTVDLISTSFGCQFISEILLSAAGDRVPAMGAILSLLDTDRDKFKTSAAARMLKTLVGGGHYNQELKQVEITDPSMIFRDLLYEKIKPEILQWALGDDSFIIVGMLETSDFAAAEELKSVLRKQRSKLVKLSDGVAAEEKIVEMGKDGSKQNIKKKRSGNPGAKILLKKLDE</sequence>
<reference evidence="6" key="1">
    <citation type="journal article" date="2023" name="Genome Biol. Evol.">
        <title>First Whole Genome Sequence and Flow Cytometry Genome Size Data for the Lichen-Forming Fungus Ramalina farinacea (Ascomycota).</title>
        <authorList>
            <person name="Llewellyn T."/>
            <person name="Mian S."/>
            <person name="Hill R."/>
            <person name="Leitch I.J."/>
            <person name="Gaya E."/>
        </authorList>
    </citation>
    <scope>NUCLEOTIDE SEQUENCE</scope>
    <source>
        <strain evidence="6">LIQ254RAFAR</strain>
    </source>
</reference>
<dbReference type="GO" id="GO:0006417">
    <property type="term" value="P:regulation of translation"/>
    <property type="evidence" value="ECO:0007669"/>
    <property type="project" value="TreeGrafter"/>
</dbReference>
<feature type="compositionally biased region" description="Acidic residues" evidence="4">
    <location>
        <begin position="82"/>
        <end position="105"/>
    </location>
</feature>
<evidence type="ECO:0000256" key="1">
    <source>
        <dbReference type="ARBA" id="ARBA00022737"/>
    </source>
</evidence>
<name>A0AA43QQI9_9LECA</name>
<feature type="region of interest" description="Disordered" evidence="4">
    <location>
        <begin position="1"/>
        <end position="136"/>
    </location>
</feature>
<dbReference type="InterPro" id="IPR016024">
    <property type="entry name" value="ARM-type_fold"/>
</dbReference>